<keyword evidence="4" id="KW-1185">Reference proteome</keyword>
<dbReference type="Proteomes" id="UP000681720">
    <property type="component" value="Unassembled WGS sequence"/>
</dbReference>
<feature type="region of interest" description="Disordered" evidence="1">
    <location>
        <begin position="1"/>
        <end position="73"/>
    </location>
</feature>
<protein>
    <submittedName>
        <fullName evidence="2">Uncharacterized protein</fullName>
    </submittedName>
</protein>
<feature type="compositionally biased region" description="Polar residues" evidence="1">
    <location>
        <begin position="1"/>
        <end position="10"/>
    </location>
</feature>
<evidence type="ECO:0000313" key="4">
    <source>
        <dbReference type="Proteomes" id="UP000663866"/>
    </source>
</evidence>
<name>A0A820SC68_9BILA</name>
<feature type="compositionally biased region" description="Polar residues" evidence="1">
    <location>
        <begin position="17"/>
        <end position="28"/>
    </location>
</feature>
<dbReference type="EMBL" id="CAJOBJ010262384">
    <property type="protein sequence ID" value="CAF5115817.1"/>
    <property type="molecule type" value="Genomic_DNA"/>
</dbReference>
<feature type="compositionally biased region" description="Polar residues" evidence="1">
    <location>
        <begin position="96"/>
        <end position="105"/>
    </location>
</feature>
<gene>
    <name evidence="3" type="ORF">GIL414_LOCUS63336</name>
    <name evidence="2" type="ORF">OVN521_LOCUS37854</name>
</gene>
<evidence type="ECO:0000313" key="3">
    <source>
        <dbReference type="EMBL" id="CAF5115817.1"/>
    </source>
</evidence>
<organism evidence="2 4">
    <name type="scientific">Rotaria magnacalcarata</name>
    <dbReference type="NCBI Taxonomy" id="392030"/>
    <lineage>
        <taxon>Eukaryota</taxon>
        <taxon>Metazoa</taxon>
        <taxon>Spiralia</taxon>
        <taxon>Gnathifera</taxon>
        <taxon>Rotifera</taxon>
        <taxon>Eurotatoria</taxon>
        <taxon>Bdelloidea</taxon>
        <taxon>Philodinida</taxon>
        <taxon>Philodinidae</taxon>
        <taxon>Rotaria</taxon>
    </lineage>
</organism>
<sequence length="116" mass="12990">MNSNQYNSSADRPFAIQHSSATNDSTPRNKMAIVSERDESQDPIKSARLSSKQIVVPHPKTPVDSNRRQESNSNLLDAYPSARTVLSHAAYTIIPSSHQPQQSVRLINMKSRHHDN</sequence>
<proteinExistence type="predicted"/>
<feature type="region of interest" description="Disordered" evidence="1">
    <location>
        <begin position="96"/>
        <end position="116"/>
    </location>
</feature>
<reference evidence="2" key="1">
    <citation type="submission" date="2021-02" db="EMBL/GenBank/DDBJ databases">
        <authorList>
            <person name="Nowell W R."/>
        </authorList>
    </citation>
    <scope>NUCLEOTIDE SEQUENCE</scope>
</reference>
<dbReference type="EMBL" id="CAJOBG010046258">
    <property type="protein sequence ID" value="CAF4450687.1"/>
    <property type="molecule type" value="Genomic_DNA"/>
</dbReference>
<accession>A0A820SC68</accession>
<evidence type="ECO:0000313" key="2">
    <source>
        <dbReference type="EMBL" id="CAF4450687.1"/>
    </source>
</evidence>
<comment type="caution">
    <text evidence="2">The sequence shown here is derived from an EMBL/GenBank/DDBJ whole genome shotgun (WGS) entry which is preliminary data.</text>
</comment>
<evidence type="ECO:0000256" key="1">
    <source>
        <dbReference type="SAM" id="MobiDB-lite"/>
    </source>
</evidence>
<dbReference type="AlphaFoldDB" id="A0A820SC68"/>
<dbReference type="Proteomes" id="UP000663866">
    <property type="component" value="Unassembled WGS sequence"/>
</dbReference>